<dbReference type="Pfam" id="PF13183">
    <property type="entry name" value="Fer4_8"/>
    <property type="match status" value="1"/>
</dbReference>
<dbReference type="PROSITE" id="PS51379">
    <property type="entry name" value="4FE4S_FER_2"/>
    <property type="match status" value="1"/>
</dbReference>
<dbReference type="InterPro" id="IPR017900">
    <property type="entry name" value="4Fe4S_Fe_S_CS"/>
</dbReference>
<accession>A0A8J8GDI2</accession>
<evidence type="ECO:0000256" key="2">
    <source>
        <dbReference type="ARBA" id="ARBA00023004"/>
    </source>
</evidence>
<protein>
    <submittedName>
        <fullName evidence="5">4Fe-4S dicluster domain-containing protein</fullName>
    </submittedName>
</protein>
<dbReference type="PROSITE" id="PS00198">
    <property type="entry name" value="4FE4S_FER_1"/>
    <property type="match status" value="1"/>
</dbReference>
<organism evidence="5 6">
    <name type="scientific">Calidifontibacillus erzurumensis</name>
    <dbReference type="NCBI Taxonomy" id="2741433"/>
    <lineage>
        <taxon>Bacteria</taxon>
        <taxon>Bacillati</taxon>
        <taxon>Bacillota</taxon>
        <taxon>Bacilli</taxon>
        <taxon>Bacillales</taxon>
        <taxon>Bacillaceae</taxon>
        <taxon>Calidifontibacillus/Schinkia group</taxon>
        <taxon>Calidifontibacillus</taxon>
    </lineage>
</organism>
<dbReference type="EMBL" id="JABTTE010000010">
    <property type="protein sequence ID" value="NSL51900.1"/>
    <property type="molecule type" value="Genomic_DNA"/>
</dbReference>
<evidence type="ECO:0000256" key="3">
    <source>
        <dbReference type="ARBA" id="ARBA00023014"/>
    </source>
</evidence>
<keyword evidence="2" id="KW-0408">Iron</keyword>
<sequence length="165" mass="19079">MAELLSKKEFYYTTPFKDGEPISEELQKDCYATFACRHKFCREVCPVHTIDRDENHTSYGFQTMLFAVSKGLDTINNIKDEFTHCLQCGACELRCPTTLFSADFYKYETTTVDLVRKFRRDVIASGNTYEGFDKVQKYIDEHMNLYNGSGEELLQWSKGLGINIV</sequence>
<keyword evidence="3" id="KW-0411">Iron-sulfur</keyword>
<keyword evidence="1" id="KW-0479">Metal-binding</keyword>
<comment type="caution">
    <text evidence="5">The sequence shown here is derived from an EMBL/GenBank/DDBJ whole genome shotgun (WGS) entry which is preliminary data.</text>
</comment>
<evidence type="ECO:0000313" key="6">
    <source>
        <dbReference type="Proteomes" id="UP000625804"/>
    </source>
</evidence>
<evidence type="ECO:0000256" key="1">
    <source>
        <dbReference type="ARBA" id="ARBA00022723"/>
    </source>
</evidence>
<reference evidence="5" key="1">
    <citation type="submission" date="2020-06" db="EMBL/GenBank/DDBJ databases">
        <title>A novel thermopfilic bacterium from Erzurum, Turkey.</title>
        <authorList>
            <person name="Adiguzel A."/>
            <person name="Ay H."/>
            <person name="Baltaci M.O."/>
        </authorList>
    </citation>
    <scope>NUCLEOTIDE SEQUENCE</scope>
    <source>
        <strain evidence="5">P2</strain>
    </source>
</reference>
<evidence type="ECO:0000259" key="4">
    <source>
        <dbReference type="PROSITE" id="PS51379"/>
    </source>
</evidence>
<dbReference type="Gene3D" id="3.30.70.20">
    <property type="match status" value="1"/>
</dbReference>
<dbReference type="SUPFAM" id="SSF54862">
    <property type="entry name" value="4Fe-4S ferredoxins"/>
    <property type="match status" value="1"/>
</dbReference>
<dbReference type="AlphaFoldDB" id="A0A8J8GDI2"/>
<name>A0A8J8GDI2_9BACI</name>
<feature type="domain" description="4Fe-4S ferredoxin-type" evidence="4">
    <location>
        <begin position="75"/>
        <end position="105"/>
    </location>
</feature>
<keyword evidence="6" id="KW-1185">Reference proteome</keyword>
<dbReference type="InterPro" id="IPR017896">
    <property type="entry name" value="4Fe4S_Fe-S-bd"/>
</dbReference>
<dbReference type="RefSeq" id="WP_173731107.1">
    <property type="nucleotide sequence ID" value="NZ_JABTTE010000010.1"/>
</dbReference>
<evidence type="ECO:0000313" key="5">
    <source>
        <dbReference type="EMBL" id="NSL51900.1"/>
    </source>
</evidence>
<dbReference type="GO" id="GO:0046872">
    <property type="term" value="F:metal ion binding"/>
    <property type="evidence" value="ECO:0007669"/>
    <property type="project" value="UniProtKB-KW"/>
</dbReference>
<proteinExistence type="predicted"/>
<dbReference type="GO" id="GO:0051536">
    <property type="term" value="F:iron-sulfur cluster binding"/>
    <property type="evidence" value="ECO:0007669"/>
    <property type="project" value="UniProtKB-KW"/>
</dbReference>
<dbReference type="Proteomes" id="UP000625804">
    <property type="component" value="Unassembled WGS sequence"/>
</dbReference>
<gene>
    <name evidence="5" type="ORF">HR057_09075</name>
</gene>